<evidence type="ECO:0000256" key="4">
    <source>
        <dbReference type="ARBA" id="ARBA00022884"/>
    </source>
</evidence>
<dbReference type="PANTHER" id="PTHR12537:SF12">
    <property type="entry name" value="MATERNAL PROTEIN PUMILIO"/>
    <property type="match status" value="1"/>
</dbReference>
<evidence type="ECO:0000256" key="2">
    <source>
        <dbReference type="ARBA" id="ARBA00022490"/>
    </source>
</evidence>
<dbReference type="Pfam" id="PF00806">
    <property type="entry name" value="PUF"/>
    <property type="match status" value="8"/>
</dbReference>
<evidence type="ECO:0000256" key="6">
    <source>
        <dbReference type="SAM" id="MobiDB-lite"/>
    </source>
</evidence>
<dbReference type="InterPro" id="IPR016024">
    <property type="entry name" value="ARM-type_fold"/>
</dbReference>
<dbReference type="InterPro" id="IPR033133">
    <property type="entry name" value="PUM-HD"/>
</dbReference>
<dbReference type="PANTHER" id="PTHR12537">
    <property type="entry name" value="RNA BINDING PROTEIN PUMILIO-RELATED"/>
    <property type="match status" value="1"/>
</dbReference>
<keyword evidence="3" id="KW-0677">Repeat</keyword>
<evidence type="ECO:0000256" key="5">
    <source>
        <dbReference type="PROSITE-ProRule" id="PRU00317"/>
    </source>
</evidence>
<feature type="domain" description="PUM-HD" evidence="7">
    <location>
        <begin position="333"/>
        <end position="675"/>
    </location>
</feature>
<dbReference type="CDD" id="cd07920">
    <property type="entry name" value="Pumilio"/>
    <property type="match status" value="1"/>
</dbReference>
<evidence type="ECO:0000256" key="3">
    <source>
        <dbReference type="ARBA" id="ARBA00022737"/>
    </source>
</evidence>
<keyword evidence="2" id="KW-0963">Cytoplasm</keyword>
<dbReference type="InterPro" id="IPR001313">
    <property type="entry name" value="Pumilio_RNA-bd_rpt"/>
</dbReference>
<dbReference type="InterPro" id="IPR011989">
    <property type="entry name" value="ARM-like"/>
</dbReference>
<dbReference type="SUPFAM" id="SSF48371">
    <property type="entry name" value="ARM repeat"/>
    <property type="match status" value="1"/>
</dbReference>
<evidence type="ECO:0000259" key="7">
    <source>
        <dbReference type="PROSITE" id="PS50303"/>
    </source>
</evidence>
<proteinExistence type="predicted"/>
<comment type="subcellular location">
    <subcellularLocation>
        <location evidence="1">Cytoplasm</location>
    </subcellularLocation>
</comment>
<feature type="repeat" description="Pumilio" evidence="5">
    <location>
        <begin position="466"/>
        <end position="501"/>
    </location>
</feature>
<feature type="region of interest" description="Disordered" evidence="6">
    <location>
        <begin position="64"/>
        <end position="90"/>
    </location>
</feature>
<feature type="repeat" description="Pumilio" evidence="5">
    <location>
        <begin position="502"/>
        <end position="537"/>
    </location>
</feature>
<feature type="repeat" description="Pumilio" evidence="5">
    <location>
        <begin position="574"/>
        <end position="609"/>
    </location>
</feature>
<dbReference type="PROSITE" id="PS50302">
    <property type="entry name" value="PUM"/>
    <property type="match status" value="7"/>
</dbReference>
<reference evidence="8" key="1">
    <citation type="journal article" date="2023" name="Insect Mol. Biol.">
        <title>Genome sequencing provides insights into the evolution of gene families encoding plant cell wall-degrading enzymes in longhorned beetles.</title>
        <authorList>
            <person name="Shin N.R."/>
            <person name="Okamura Y."/>
            <person name="Kirsch R."/>
            <person name="Pauchet Y."/>
        </authorList>
    </citation>
    <scope>NUCLEOTIDE SEQUENCE</scope>
    <source>
        <strain evidence="8">AMC_N1</strain>
    </source>
</reference>
<keyword evidence="4" id="KW-0694">RNA-binding</keyword>
<gene>
    <name evidence="8" type="ORF">NQ318_008916</name>
</gene>
<dbReference type="GO" id="GO:0003730">
    <property type="term" value="F:mRNA 3'-UTR binding"/>
    <property type="evidence" value="ECO:0007669"/>
    <property type="project" value="TreeGrafter"/>
</dbReference>
<comment type="caution">
    <text evidence="8">The sequence shown here is derived from an EMBL/GenBank/DDBJ whole genome shotgun (WGS) entry which is preliminary data.</text>
</comment>
<feature type="repeat" description="Pumilio" evidence="5">
    <location>
        <begin position="394"/>
        <end position="429"/>
    </location>
</feature>
<evidence type="ECO:0000256" key="1">
    <source>
        <dbReference type="ARBA" id="ARBA00004496"/>
    </source>
</evidence>
<dbReference type="Gene3D" id="1.25.10.10">
    <property type="entry name" value="Leucine-rich Repeat Variant"/>
    <property type="match status" value="1"/>
</dbReference>
<feature type="repeat" description="Pumilio" evidence="5">
    <location>
        <begin position="430"/>
        <end position="465"/>
    </location>
</feature>
<keyword evidence="9" id="KW-1185">Reference proteome</keyword>
<dbReference type="GO" id="GO:0005634">
    <property type="term" value="C:nucleus"/>
    <property type="evidence" value="ECO:0007669"/>
    <property type="project" value="TreeGrafter"/>
</dbReference>
<evidence type="ECO:0000313" key="8">
    <source>
        <dbReference type="EMBL" id="KAJ8961233.1"/>
    </source>
</evidence>
<name>A0AAV8ZD09_9CUCU</name>
<dbReference type="PROSITE" id="PS50303">
    <property type="entry name" value="PUM_HD"/>
    <property type="match status" value="1"/>
</dbReference>
<sequence length="700" mass="76234">MLDVFDARSISFQQLFRSQQSQAANPSAAQLQLLQQQQQQYLAQQQQAATTGVGPWVYPAPPANLIQQGASNGARRPLTPNGTAEAQQQVQPQVPGGYIVPYYDQNTPILMAQGAAMRNGTPMRLVSPAPVLVQPQASRQTQAAAAASLYSSTPQSLYGANVNTSVNGTTLGGVAQGVGSGLFPTLHAAPPSAPFGSSSLGNIGSSATTTSLHTGLGLNTTTTARRDSFDRNTSAFSPSLDYRQKWPTSYNIGSSPSPLTGSLTPPPTAPLQLGGLVNSRVLSAAPGAEAKYRNSVAAGLNTTAIFGSTNSLFTKINSSLATVPSTLDKGPQGRSRLLEDFRNNRYPNLQLSFIFTRTSQTTSSNSSQDQHGSRFIQQKLERATATEKQMVFNEILSAAYNLMTDVFGNYVIQKFFEFGTPEQKTTLAQKVRGHVLPLALQMYGCRVIQKALESIPPEQQQEIVRELDGHVLKCVKDQNGNHVVQKCIECVDPNALQFIIQSFSGQVYTLSTHPYGCRVIQRILEHCTPEQTAPILAELHQHTDQLIQDQFGNYVIQHVLEHGKPEDKSQLINSVRGKVLVLSQHKFASNVVEKCVTHATRAERALLIEEVCGFNDNALHVMMKDQYANYVVQKMIDVSEPTQRKVLMHKIRPHLNSLRKYTYGKHIIAKLEKYFMKAPGSLGSIGGELGPIGPRQTALA</sequence>
<dbReference type="InterPro" id="IPR033712">
    <property type="entry name" value="Pumilio_RNA-bd"/>
</dbReference>
<feature type="repeat" description="Pumilio" evidence="5">
    <location>
        <begin position="538"/>
        <end position="573"/>
    </location>
</feature>
<dbReference type="FunFam" id="1.25.10.10:FF:000004">
    <property type="entry name" value="Pumilio homolog 1 isoform 2"/>
    <property type="match status" value="1"/>
</dbReference>
<dbReference type="EMBL" id="JAPWTK010000006">
    <property type="protein sequence ID" value="KAJ8961233.1"/>
    <property type="molecule type" value="Genomic_DNA"/>
</dbReference>
<accession>A0AAV8ZD09</accession>
<dbReference type="Proteomes" id="UP001162162">
    <property type="component" value="Unassembled WGS sequence"/>
</dbReference>
<organism evidence="8 9">
    <name type="scientific">Aromia moschata</name>
    <dbReference type="NCBI Taxonomy" id="1265417"/>
    <lineage>
        <taxon>Eukaryota</taxon>
        <taxon>Metazoa</taxon>
        <taxon>Ecdysozoa</taxon>
        <taxon>Arthropoda</taxon>
        <taxon>Hexapoda</taxon>
        <taxon>Insecta</taxon>
        <taxon>Pterygota</taxon>
        <taxon>Neoptera</taxon>
        <taxon>Endopterygota</taxon>
        <taxon>Coleoptera</taxon>
        <taxon>Polyphaga</taxon>
        <taxon>Cucujiformia</taxon>
        <taxon>Chrysomeloidea</taxon>
        <taxon>Cerambycidae</taxon>
        <taxon>Cerambycinae</taxon>
        <taxon>Callichromatini</taxon>
        <taxon>Aromia</taxon>
    </lineage>
</organism>
<dbReference type="GO" id="GO:0005737">
    <property type="term" value="C:cytoplasm"/>
    <property type="evidence" value="ECO:0007669"/>
    <property type="project" value="UniProtKB-SubCell"/>
</dbReference>
<feature type="repeat" description="Pumilio" evidence="5">
    <location>
        <begin position="613"/>
        <end position="649"/>
    </location>
</feature>
<dbReference type="GO" id="GO:0010608">
    <property type="term" value="P:post-transcriptional regulation of gene expression"/>
    <property type="evidence" value="ECO:0007669"/>
    <property type="project" value="TreeGrafter"/>
</dbReference>
<evidence type="ECO:0000313" key="9">
    <source>
        <dbReference type="Proteomes" id="UP001162162"/>
    </source>
</evidence>
<dbReference type="AlphaFoldDB" id="A0AAV8ZD09"/>
<protein>
    <recommendedName>
        <fullName evidence="7">PUM-HD domain-containing protein</fullName>
    </recommendedName>
</protein>
<dbReference type="SMART" id="SM00025">
    <property type="entry name" value="Pumilio"/>
    <property type="match status" value="8"/>
</dbReference>